<dbReference type="GO" id="GO:0003677">
    <property type="term" value="F:DNA binding"/>
    <property type="evidence" value="ECO:0007669"/>
    <property type="project" value="InterPro"/>
</dbReference>
<name>A0A3B1B9Q6_9ZZZZ</name>
<dbReference type="InterPro" id="IPR010982">
    <property type="entry name" value="Lambda_DNA-bd_dom_sf"/>
</dbReference>
<evidence type="ECO:0000313" key="2">
    <source>
        <dbReference type="EMBL" id="VAX08714.1"/>
    </source>
</evidence>
<dbReference type="CDD" id="cd00093">
    <property type="entry name" value="HTH_XRE"/>
    <property type="match status" value="1"/>
</dbReference>
<accession>A0A3B1B9Q6</accession>
<dbReference type="SMART" id="SM00530">
    <property type="entry name" value="HTH_XRE"/>
    <property type="match status" value="1"/>
</dbReference>
<organism evidence="2">
    <name type="scientific">hydrothermal vent metagenome</name>
    <dbReference type="NCBI Taxonomy" id="652676"/>
    <lineage>
        <taxon>unclassified sequences</taxon>
        <taxon>metagenomes</taxon>
        <taxon>ecological metagenomes</taxon>
    </lineage>
</organism>
<sequence>MTPLGKKIRQLRADKAVSQKQMASDLHISPAYLSALEHGHRGQPTWALVQKVISYFNLIWDDAEEIEQLARESRPKITLDTSGLSPEAVIMANQMADNIRRLAPDHIAEITKILNNTPKK</sequence>
<protein>
    <submittedName>
        <fullName evidence="2">Transcriptional regulator, Xre family</fullName>
    </submittedName>
</protein>
<reference evidence="2" key="1">
    <citation type="submission" date="2018-06" db="EMBL/GenBank/DDBJ databases">
        <authorList>
            <person name="Zhirakovskaya E."/>
        </authorList>
    </citation>
    <scope>NUCLEOTIDE SEQUENCE</scope>
</reference>
<evidence type="ECO:0000259" key="1">
    <source>
        <dbReference type="PROSITE" id="PS50943"/>
    </source>
</evidence>
<gene>
    <name evidence="2" type="ORF">MNBD_ALPHA03-255</name>
</gene>
<dbReference type="SUPFAM" id="SSF47413">
    <property type="entry name" value="lambda repressor-like DNA-binding domains"/>
    <property type="match status" value="1"/>
</dbReference>
<dbReference type="Gene3D" id="1.10.260.40">
    <property type="entry name" value="lambda repressor-like DNA-binding domains"/>
    <property type="match status" value="1"/>
</dbReference>
<proteinExistence type="predicted"/>
<dbReference type="InterPro" id="IPR001387">
    <property type="entry name" value="Cro/C1-type_HTH"/>
</dbReference>
<feature type="domain" description="HTH cro/C1-type" evidence="1">
    <location>
        <begin position="8"/>
        <end position="66"/>
    </location>
</feature>
<dbReference type="PROSITE" id="PS50943">
    <property type="entry name" value="HTH_CROC1"/>
    <property type="match status" value="1"/>
</dbReference>
<dbReference type="AlphaFoldDB" id="A0A3B1B9Q6"/>
<dbReference type="Pfam" id="PF13560">
    <property type="entry name" value="HTH_31"/>
    <property type="match status" value="1"/>
</dbReference>
<dbReference type="EMBL" id="UOFW01000244">
    <property type="protein sequence ID" value="VAX08714.1"/>
    <property type="molecule type" value="Genomic_DNA"/>
</dbReference>